<protein>
    <submittedName>
        <fullName evidence="1">Uncharacterized protein</fullName>
    </submittedName>
</protein>
<reference evidence="1" key="1">
    <citation type="submission" date="2021-02" db="EMBL/GenBank/DDBJ databases">
        <authorList>
            <consortium name="DOE Joint Genome Institute"/>
            <person name="Ahrendt S."/>
            <person name="Looney B.P."/>
            <person name="Miyauchi S."/>
            <person name="Morin E."/>
            <person name="Drula E."/>
            <person name="Courty P.E."/>
            <person name="Chicoki N."/>
            <person name="Fauchery L."/>
            <person name="Kohler A."/>
            <person name="Kuo A."/>
            <person name="Labutti K."/>
            <person name="Pangilinan J."/>
            <person name="Lipzen A."/>
            <person name="Riley R."/>
            <person name="Andreopoulos W."/>
            <person name="He G."/>
            <person name="Johnson J."/>
            <person name="Barry K.W."/>
            <person name="Grigoriev I.V."/>
            <person name="Nagy L."/>
            <person name="Hibbett D."/>
            <person name="Henrissat B."/>
            <person name="Matheny P.B."/>
            <person name="Labbe J."/>
            <person name="Martin F."/>
        </authorList>
    </citation>
    <scope>NUCLEOTIDE SEQUENCE</scope>
    <source>
        <strain evidence="1">FP105234-sp</strain>
    </source>
</reference>
<dbReference type="EMBL" id="MU275879">
    <property type="protein sequence ID" value="KAI0048952.1"/>
    <property type="molecule type" value="Genomic_DNA"/>
</dbReference>
<sequence length="813" mass="89079">MPSTRREPPPPPGILSSVLGFLSREATDFVSSVVGGAPAQIPQNARAPTARRSKSLREGSRRARKERVRRAVSSDEDEEEDEEERRERRRPSRPRQKKPSPPRQIYPQLPQERPTSPEGSPSPSHRGQSRGARAALPRKEDALASNSTLNRADRRATPSPSPPPPPRALKRRPSITMPGSLFPRSPSLDPDDHDESRRVRFASLHPSPASEAEASPDPARRYVEYEVPLAGPSNTPERPQQAHASATPARPRSNSGSGTAPASDAVLPSPQSSPSRRFSPAAHGYSELSMSEKARGKQRAVERPLQADTSGEIRVLGKEQELVAIREEQMERAQHWEDDADKTWVQEERDEYEARIKSLEHEVRRLRDELSKRPTPSTQSAWLHMPPPPPPPPPLPTATTRVPTASETGALFTNMRASLKPMPHPQEAPISAPARAPKRTGQPAINVPSDKMAAFLTEMKTVRLRKVAHAPPDFKRPEPPRPPPRPEIVDLSALVDLREKRKRVDSVGNASLDAIPNQRRRLTAFGPPRRASVSNPTALRAWPSSSVDGTTPSLASDNDDTSPDDRVLPPTPPTVPVSDTHGPAIVVQSEAGHSVIAADDDVHMASPQKKQAAPRDRTPVMPEQPQRMPALSPGVMPTLSPGVLFDRRAPTSPMPSTTPRRPPRPGRKTPSRALLPVDIANDEDDELLLLSERDRSESPSPPQVVRTRPPPSRIPTRAVASRVERRHTLDEELRHAIEGLSEEDLRALEPDLEEQVYQAPATPGRRKSFLARGGAGGPPVRMGVGYVPGADADEDGGVEERAPRKAKGRGRRS</sequence>
<gene>
    <name evidence="1" type="ORF">FA95DRAFT_971655</name>
</gene>
<reference evidence="1" key="2">
    <citation type="journal article" date="2022" name="New Phytol.">
        <title>Evolutionary transition to the ectomycorrhizal habit in the genomes of a hyperdiverse lineage of mushroom-forming fungi.</title>
        <authorList>
            <person name="Looney B."/>
            <person name="Miyauchi S."/>
            <person name="Morin E."/>
            <person name="Drula E."/>
            <person name="Courty P.E."/>
            <person name="Kohler A."/>
            <person name="Kuo A."/>
            <person name="LaButti K."/>
            <person name="Pangilinan J."/>
            <person name="Lipzen A."/>
            <person name="Riley R."/>
            <person name="Andreopoulos W."/>
            <person name="He G."/>
            <person name="Johnson J."/>
            <person name="Nolan M."/>
            <person name="Tritt A."/>
            <person name="Barry K.W."/>
            <person name="Grigoriev I.V."/>
            <person name="Nagy L.G."/>
            <person name="Hibbett D."/>
            <person name="Henrissat B."/>
            <person name="Matheny P.B."/>
            <person name="Labbe J."/>
            <person name="Martin F.M."/>
        </authorList>
    </citation>
    <scope>NUCLEOTIDE SEQUENCE</scope>
    <source>
        <strain evidence="1">FP105234-sp</strain>
    </source>
</reference>
<organism evidence="1 2">
    <name type="scientific">Auriscalpium vulgare</name>
    <dbReference type="NCBI Taxonomy" id="40419"/>
    <lineage>
        <taxon>Eukaryota</taxon>
        <taxon>Fungi</taxon>
        <taxon>Dikarya</taxon>
        <taxon>Basidiomycota</taxon>
        <taxon>Agaricomycotina</taxon>
        <taxon>Agaricomycetes</taxon>
        <taxon>Russulales</taxon>
        <taxon>Auriscalpiaceae</taxon>
        <taxon>Auriscalpium</taxon>
    </lineage>
</organism>
<name>A0ACB8RYP7_9AGAM</name>
<evidence type="ECO:0000313" key="2">
    <source>
        <dbReference type="Proteomes" id="UP000814033"/>
    </source>
</evidence>
<comment type="caution">
    <text evidence="1">The sequence shown here is derived from an EMBL/GenBank/DDBJ whole genome shotgun (WGS) entry which is preliminary data.</text>
</comment>
<evidence type="ECO:0000313" key="1">
    <source>
        <dbReference type="EMBL" id="KAI0048952.1"/>
    </source>
</evidence>
<accession>A0ACB8RYP7</accession>
<keyword evidence="2" id="KW-1185">Reference proteome</keyword>
<dbReference type="Proteomes" id="UP000814033">
    <property type="component" value="Unassembled WGS sequence"/>
</dbReference>
<proteinExistence type="predicted"/>